<gene>
    <name evidence="2" type="ORF">BDY21DRAFT_93357</name>
</gene>
<feature type="region of interest" description="Disordered" evidence="1">
    <location>
        <begin position="66"/>
        <end position="97"/>
    </location>
</feature>
<feature type="region of interest" description="Disordered" evidence="1">
    <location>
        <begin position="151"/>
        <end position="186"/>
    </location>
</feature>
<dbReference type="Proteomes" id="UP000799766">
    <property type="component" value="Unassembled WGS sequence"/>
</dbReference>
<keyword evidence="3" id="KW-1185">Reference proteome</keyword>
<sequence length="186" mass="21030">MPCQAIFALLERNCQRLCTVDSSGAFRPHQPHPAETDKTAPLHHVYVLHLRRMPRRMPRSSINAIQSTNSTAASPDDSVFLPSPSSRLSPRTAKAATYGQECPPWAANKPSTKRTSRETFRSLMLPSRMPVMRKRGAFSFSIYPDHAQQFLSEKKKKGNKIPKWKGRKKIKKGSRVGMKKETSDNK</sequence>
<protein>
    <submittedName>
        <fullName evidence="2">Uncharacterized protein</fullName>
    </submittedName>
</protein>
<dbReference type="EMBL" id="MU001671">
    <property type="protein sequence ID" value="KAF2461704.1"/>
    <property type="molecule type" value="Genomic_DNA"/>
</dbReference>
<feature type="compositionally biased region" description="Low complexity" evidence="1">
    <location>
        <begin position="81"/>
        <end position="91"/>
    </location>
</feature>
<evidence type="ECO:0000313" key="3">
    <source>
        <dbReference type="Proteomes" id="UP000799766"/>
    </source>
</evidence>
<proteinExistence type="predicted"/>
<organism evidence="2 3">
    <name type="scientific">Lineolata rhizophorae</name>
    <dbReference type="NCBI Taxonomy" id="578093"/>
    <lineage>
        <taxon>Eukaryota</taxon>
        <taxon>Fungi</taxon>
        <taxon>Dikarya</taxon>
        <taxon>Ascomycota</taxon>
        <taxon>Pezizomycotina</taxon>
        <taxon>Dothideomycetes</taxon>
        <taxon>Dothideomycetes incertae sedis</taxon>
        <taxon>Lineolatales</taxon>
        <taxon>Lineolataceae</taxon>
        <taxon>Lineolata</taxon>
    </lineage>
</organism>
<evidence type="ECO:0000256" key="1">
    <source>
        <dbReference type="SAM" id="MobiDB-lite"/>
    </source>
</evidence>
<feature type="compositionally biased region" description="Basic residues" evidence="1">
    <location>
        <begin position="154"/>
        <end position="174"/>
    </location>
</feature>
<name>A0A6A6PCL6_9PEZI</name>
<dbReference type="AlphaFoldDB" id="A0A6A6PCL6"/>
<evidence type="ECO:0000313" key="2">
    <source>
        <dbReference type="EMBL" id="KAF2461704.1"/>
    </source>
</evidence>
<reference evidence="2" key="1">
    <citation type="journal article" date="2020" name="Stud. Mycol.">
        <title>101 Dothideomycetes genomes: a test case for predicting lifestyles and emergence of pathogens.</title>
        <authorList>
            <person name="Haridas S."/>
            <person name="Albert R."/>
            <person name="Binder M."/>
            <person name="Bloem J."/>
            <person name="Labutti K."/>
            <person name="Salamov A."/>
            <person name="Andreopoulos B."/>
            <person name="Baker S."/>
            <person name="Barry K."/>
            <person name="Bills G."/>
            <person name="Bluhm B."/>
            <person name="Cannon C."/>
            <person name="Castanera R."/>
            <person name="Culley D."/>
            <person name="Daum C."/>
            <person name="Ezra D."/>
            <person name="Gonzalez J."/>
            <person name="Henrissat B."/>
            <person name="Kuo A."/>
            <person name="Liang C."/>
            <person name="Lipzen A."/>
            <person name="Lutzoni F."/>
            <person name="Magnuson J."/>
            <person name="Mondo S."/>
            <person name="Nolan M."/>
            <person name="Ohm R."/>
            <person name="Pangilinan J."/>
            <person name="Park H.-J."/>
            <person name="Ramirez L."/>
            <person name="Alfaro M."/>
            <person name="Sun H."/>
            <person name="Tritt A."/>
            <person name="Yoshinaga Y."/>
            <person name="Zwiers L.-H."/>
            <person name="Turgeon B."/>
            <person name="Goodwin S."/>
            <person name="Spatafora J."/>
            <person name="Crous P."/>
            <person name="Grigoriev I."/>
        </authorList>
    </citation>
    <scope>NUCLEOTIDE SEQUENCE</scope>
    <source>
        <strain evidence="2">ATCC 16933</strain>
    </source>
</reference>
<accession>A0A6A6PCL6</accession>